<keyword evidence="5 7" id="KW-0687">Ribonucleoprotein</keyword>
<dbReference type="GO" id="GO:0003735">
    <property type="term" value="F:structural constituent of ribosome"/>
    <property type="evidence" value="ECO:0007669"/>
    <property type="project" value="InterPro"/>
</dbReference>
<dbReference type="InterPro" id="IPR001063">
    <property type="entry name" value="Ribosomal_uL22"/>
</dbReference>
<keyword evidence="3 7" id="KW-0694">RNA-binding</keyword>
<dbReference type="HAMAP" id="MF_01331_B">
    <property type="entry name" value="Ribosomal_uL22_B"/>
    <property type="match status" value="1"/>
</dbReference>
<dbReference type="NCBIfam" id="TIGR01044">
    <property type="entry name" value="rplV_bact"/>
    <property type="match status" value="1"/>
</dbReference>
<dbReference type="PANTHER" id="PTHR13501">
    <property type="entry name" value="CHLOROPLAST 50S RIBOSOMAL PROTEIN L22-RELATED"/>
    <property type="match status" value="1"/>
</dbReference>
<proteinExistence type="inferred from homology"/>
<protein>
    <recommendedName>
        <fullName evidence="6 7">Large ribosomal subunit protein uL22</fullName>
    </recommendedName>
</protein>
<dbReference type="PANTHER" id="PTHR13501:SF8">
    <property type="entry name" value="LARGE RIBOSOMAL SUBUNIT PROTEIN UL22M"/>
    <property type="match status" value="1"/>
</dbReference>
<evidence type="ECO:0000256" key="2">
    <source>
        <dbReference type="ARBA" id="ARBA00022730"/>
    </source>
</evidence>
<keyword evidence="4 7" id="KW-0689">Ribosomal protein</keyword>
<evidence type="ECO:0000313" key="12">
    <source>
        <dbReference type="Proteomes" id="UP000226429"/>
    </source>
</evidence>
<dbReference type="Pfam" id="PF00237">
    <property type="entry name" value="Ribosomal_L22"/>
    <property type="match status" value="1"/>
</dbReference>
<dbReference type="InterPro" id="IPR005727">
    <property type="entry name" value="Ribosomal_uL22_bac/chlpt-type"/>
</dbReference>
<comment type="subunit">
    <text evidence="7 9">Part of the 50S ribosomal subunit.</text>
</comment>
<evidence type="ECO:0000256" key="6">
    <source>
        <dbReference type="ARBA" id="ARBA00035207"/>
    </source>
</evidence>
<evidence type="ECO:0000256" key="1">
    <source>
        <dbReference type="ARBA" id="ARBA00009451"/>
    </source>
</evidence>
<dbReference type="PROSITE" id="PS00464">
    <property type="entry name" value="RIBOSOMAL_L22"/>
    <property type="match status" value="1"/>
</dbReference>
<dbReference type="InterPro" id="IPR018260">
    <property type="entry name" value="Ribosomal_uL22_CS"/>
</dbReference>
<comment type="function">
    <text evidence="7">The globular domain of the protein is located near the polypeptide exit tunnel on the outside of the subunit, while an extended beta-hairpin is found that lines the wall of the exit tunnel in the center of the 70S ribosome.</text>
</comment>
<dbReference type="Gene3D" id="3.90.470.10">
    <property type="entry name" value="Ribosomal protein L22/L17"/>
    <property type="match status" value="1"/>
</dbReference>
<dbReference type="GO" id="GO:0019843">
    <property type="term" value="F:rRNA binding"/>
    <property type="evidence" value="ECO:0007669"/>
    <property type="project" value="UniProtKB-UniRule"/>
</dbReference>
<dbReference type="SUPFAM" id="SSF54843">
    <property type="entry name" value="Ribosomal protein L22"/>
    <property type="match status" value="1"/>
</dbReference>
<comment type="caution">
    <text evidence="11">The sequence shown here is derived from an EMBL/GenBank/DDBJ whole genome shotgun (WGS) entry which is preliminary data.</text>
</comment>
<accession>A0A370CH79</accession>
<dbReference type="Proteomes" id="UP000226429">
    <property type="component" value="Unassembled WGS sequence"/>
</dbReference>
<gene>
    <name evidence="7" type="primary">rplV</name>
    <name evidence="11" type="ORF">CFE62_004940</name>
</gene>
<evidence type="ECO:0000256" key="4">
    <source>
        <dbReference type="ARBA" id="ARBA00022980"/>
    </source>
</evidence>
<reference evidence="11 12" key="2">
    <citation type="journal article" date="2018" name="J. Invertebr. Pathol.">
        <title>'Candidatus Aquirickettsiella gammari' (Gammaproteobacteria: Legionellales: Coxiellaceae): A bacterial pathogen of the freshwater crustacean Gammarus fossarum (Malacostraca: Amphipoda).</title>
        <authorList>
            <person name="Bojko J."/>
            <person name="Dunn A.M."/>
            <person name="Stebbing P.D."/>
            <person name="van Aerle R."/>
            <person name="Bacela-Spychalska K."/>
            <person name="Bean T.P."/>
            <person name="Urrutia A."/>
            <person name="Stentiford G.D."/>
        </authorList>
    </citation>
    <scope>NUCLEOTIDE SEQUENCE [LARGE SCALE GENOMIC DNA]</scope>
    <source>
        <strain evidence="11">RA15029</strain>
    </source>
</reference>
<evidence type="ECO:0000256" key="10">
    <source>
        <dbReference type="RuleBase" id="RU004008"/>
    </source>
</evidence>
<organism evidence="11 12">
    <name type="scientific">Candidatus Aquirickettsiella gammari</name>
    <dbReference type="NCBI Taxonomy" id="2016198"/>
    <lineage>
        <taxon>Bacteria</taxon>
        <taxon>Pseudomonadati</taxon>
        <taxon>Pseudomonadota</taxon>
        <taxon>Gammaproteobacteria</taxon>
        <taxon>Legionellales</taxon>
        <taxon>Coxiellaceae</taxon>
        <taxon>Candidatus Aquirickettsiella</taxon>
    </lineage>
</organism>
<dbReference type="CDD" id="cd00336">
    <property type="entry name" value="Ribosomal_L22"/>
    <property type="match status" value="1"/>
</dbReference>
<keyword evidence="2 7" id="KW-0699">rRNA-binding</keyword>
<dbReference type="AlphaFoldDB" id="A0A370CH79"/>
<dbReference type="GO" id="GO:0006412">
    <property type="term" value="P:translation"/>
    <property type="evidence" value="ECO:0007669"/>
    <property type="project" value="UniProtKB-UniRule"/>
</dbReference>
<reference evidence="11 12" key="1">
    <citation type="journal article" date="2017" name="Int. J. Syst. Evol. Microbiol.">
        <title>Aquarickettsiella crustaci n. gen. n. sp. (Gammaproteobacteria: Legionellales: Coxiellaceae); a bacterial pathogen of the freshwater crustacean: Gammarus fossarum (Malacostraca: Amphipoda).</title>
        <authorList>
            <person name="Bojko J."/>
            <person name="Dunn A.M."/>
            <person name="Stebbing P.D."/>
            <person name="Van Aerle R."/>
            <person name="Bacela-Spychalska K."/>
            <person name="Bean T.P."/>
            <person name="Stentiford G.D."/>
        </authorList>
    </citation>
    <scope>NUCLEOTIDE SEQUENCE [LARGE SCALE GENOMIC DNA]</scope>
    <source>
        <strain evidence="11">RA15029</strain>
    </source>
</reference>
<dbReference type="EMBL" id="NMOS02000013">
    <property type="protein sequence ID" value="RDH40185.1"/>
    <property type="molecule type" value="Genomic_DNA"/>
</dbReference>
<evidence type="ECO:0000256" key="3">
    <source>
        <dbReference type="ARBA" id="ARBA00022884"/>
    </source>
</evidence>
<evidence type="ECO:0000256" key="8">
    <source>
        <dbReference type="RuleBase" id="RU004005"/>
    </source>
</evidence>
<evidence type="ECO:0000256" key="5">
    <source>
        <dbReference type="ARBA" id="ARBA00023274"/>
    </source>
</evidence>
<dbReference type="GO" id="GO:0022625">
    <property type="term" value="C:cytosolic large ribosomal subunit"/>
    <property type="evidence" value="ECO:0007669"/>
    <property type="project" value="TreeGrafter"/>
</dbReference>
<comment type="similarity">
    <text evidence="1 7 8">Belongs to the universal ribosomal protein uL22 family.</text>
</comment>
<name>A0A370CH79_9COXI</name>
<evidence type="ECO:0000313" key="11">
    <source>
        <dbReference type="EMBL" id="RDH40185.1"/>
    </source>
</evidence>
<sequence>MEVAAHLKYARLSPQKCRLVADQVRGLTVEKALQVLTYSVKKNAKVIKKVLESAVANAEHNAGADVDLLKVTTIFVDQGPTLKRMHARAKGRSNRILKPTCHITVKVSDDNGEKN</sequence>
<dbReference type="InterPro" id="IPR036394">
    <property type="entry name" value="Ribosomal_uL22_sf"/>
</dbReference>
<dbReference type="FunFam" id="3.90.470.10:FF:000001">
    <property type="entry name" value="50S ribosomal protein L22"/>
    <property type="match status" value="1"/>
</dbReference>
<evidence type="ECO:0000256" key="7">
    <source>
        <dbReference type="HAMAP-Rule" id="MF_01331"/>
    </source>
</evidence>
<dbReference type="InterPro" id="IPR047867">
    <property type="entry name" value="Ribosomal_uL22_bac/org-type"/>
</dbReference>
<evidence type="ECO:0000256" key="9">
    <source>
        <dbReference type="RuleBase" id="RU004006"/>
    </source>
</evidence>
<comment type="function">
    <text evidence="7 10">This protein binds specifically to 23S rRNA; its binding is stimulated by other ribosomal proteins, e.g., L4, L17, and L20. It is important during the early stages of 50S assembly. It makes multiple contacts with different domains of the 23S rRNA in the assembled 50S subunit and ribosome.</text>
</comment>
<keyword evidence="12" id="KW-1185">Reference proteome</keyword>